<keyword evidence="1" id="KW-0472">Membrane</keyword>
<comment type="caution">
    <text evidence="2">The sequence shown here is derived from an EMBL/GenBank/DDBJ whole genome shotgun (WGS) entry which is preliminary data.</text>
</comment>
<dbReference type="Proteomes" id="UP001500842">
    <property type="component" value="Unassembled WGS sequence"/>
</dbReference>
<evidence type="ECO:0000313" key="3">
    <source>
        <dbReference type="Proteomes" id="UP001500842"/>
    </source>
</evidence>
<evidence type="ECO:0000313" key="2">
    <source>
        <dbReference type="EMBL" id="GAA1522160.1"/>
    </source>
</evidence>
<dbReference type="EMBL" id="BAAAOR010000023">
    <property type="protein sequence ID" value="GAA1522160.1"/>
    <property type="molecule type" value="Genomic_DNA"/>
</dbReference>
<keyword evidence="1" id="KW-0812">Transmembrane</keyword>
<evidence type="ECO:0000256" key="1">
    <source>
        <dbReference type="SAM" id="Phobius"/>
    </source>
</evidence>
<proteinExistence type="predicted"/>
<sequence>MSYDIALGPSRPGRRELTPERRAALVGVLDRIAARLAGLLGGWERHDPAVGPLVGRLTAEEGGVRVSLYDGSALVSVLGREQAAVAAVAEVVRVITEETGYAYDARKAGDGVLDVGRAVLFGIGVAMLGVLVLLLLR</sequence>
<keyword evidence="1" id="KW-1133">Transmembrane helix</keyword>
<accession>A0ABN2ANI5</accession>
<name>A0ABN2ANI5_9ACTN</name>
<organism evidence="2 3">
    <name type="scientific">Nocardioides humi</name>
    <dbReference type="NCBI Taxonomy" id="449461"/>
    <lineage>
        <taxon>Bacteria</taxon>
        <taxon>Bacillati</taxon>
        <taxon>Actinomycetota</taxon>
        <taxon>Actinomycetes</taxon>
        <taxon>Propionibacteriales</taxon>
        <taxon>Nocardioidaceae</taxon>
        <taxon>Nocardioides</taxon>
    </lineage>
</organism>
<keyword evidence="3" id="KW-1185">Reference proteome</keyword>
<protein>
    <submittedName>
        <fullName evidence="2">Uncharacterized protein</fullName>
    </submittedName>
</protein>
<gene>
    <name evidence="2" type="ORF">GCM10009788_27520</name>
</gene>
<reference evidence="2 3" key="1">
    <citation type="journal article" date="2019" name="Int. J. Syst. Evol. Microbiol.">
        <title>The Global Catalogue of Microorganisms (GCM) 10K type strain sequencing project: providing services to taxonomists for standard genome sequencing and annotation.</title>
        <authorList>
            <consortium name="The Broad Institute Genomics Platform"/>
            <consortium name="The Broad Institute Genome Sequencing Center for Infectious Disease"/>
            <person name="Wu L."/>
            <person name="Ma J."/>
        </authorList>
    </citation>
    <scope>NUCLEOTIDE SEQUENCE [LARGE SCALE GENOMIC DNA]</scope>
    <source>
        <strain evidence="2 3">JCM 14942</strain>
    </source>
</reference>
<dbReference type="RefSeq" id="WP_141006733.1">
    <property type="nucleotide sequence ID" value="NZ_BAAAOR010000023.1"/>
</dbReference>
<feature type="transmembrane region" description="Helical" evidence="1">
    <location>
        <begin position="118"/>
        <end position="136"/>
    </location>
</feature>